<evidence type="ECO:0000313" key="9">
    <source>
        <dbReference type="Proteomes" id="UP001482513"/>
    </source>
</evidence>
<keyword evidence="3 6" id="KW-0540">Nuclease</keyword>
<evidence type="ECO:0000259" key="7">
    <source>
        <dbReference type="SMART" id="SM00535"/>
    </source>
</evidence>
<evidence type="ECO:0000256" key="6">
    <source>
        <dbReference type="HAMAP-Rule" id="MF_01468"/>
    </source>
</evidence>
<evidence type="ECO:0000313" key="8">
    <source>
        <dbReference type="EMBL" id="MEP0946861.1"/>
    </source>
</evidence>
<reference evidence="8 9" key="1">
    <citation type="submission" date="2022-04" db="EMBL/GenBank/DDBJ databases">
        <title>Positive selection, recombination, and allopatry shape intraspecific diversity of widespread and dominant cyanobacteria.</title>
        <authorList>
            <person name="Wei J."/>
            <person name="Shu W."/>
            <person name="Hu C."/>
        </authorList>
    </citation>
    <scope>NUCLEOTIDE SEQUENCE [LARGE SCALE GENOMIC DNA]</scope>
    <source>
        <strain evidence="8 9">DQ-A4</strain>
    </source>
</reference>
<dbReference type="Pfam" id="PF00636">
    <property type="entry name" value="Ribonuclease_3"/>
    <property type="match status" value="1"/>
</dbReference>
<keyword evidence="6" id="KW-0699">rRNA-binding</keyword>
<feature type="active site" evidence="6">
    <location>
        <position position="45"/>
    </location>
</feature>
<dbReference type="InterPro" id="IPR008226">
    <property type="entry name" value="Mini3_fam"/>
</dbReference>
<dbReference type="RefSeq" id="WP_313887140.1">
    <property type="nucleotide sequence ID" value="NZ_JAMPKX010000002.1"/>
</dbReference>
<protein>
    <recommendedName>
        <fullName evidence="6">Mini-ribonuclease 3</fullName>
        <shortName evidence="6">Mini-3</shortName>
        <shortName evidence="6">Mini-RNase 3</shortName>
        <ecNumber evidence="6">3.1.26.-</ecNumber>
    </recommendedName>
    <alternativeName>
        <fullName evidence="6">Mini-RNase III</fullName>
        <shortName evidence="6">Mini-III</shortName>
    </alternativeName>
</protein>
<dbReference type="InterPro" id="IPR036389">
    <property type="entry name" value="RNase_III_sf"/>
</dbReference>
<accession>A0ABV0K2W3</accession>
<dbReference type="PANTHER" id="PTHR34276">
    <property type="entry name" value="MINI-RIBONUCLEASE 3"/>
    <property type="match status" value="1"/>
</dbReference>
<evidence type="ECO:0000256" key="3">
    <source>
        <dbReference type="ARBA" id="ARBA00022722"/>
    </source>
</evidence>
<keyword evidence="4 6" id="KW-0255">Endonuclease</keyword>
<organism evidence="8 9">
    <name type="scientific">Leptolyngbya subtilissima DQ-A4</name>
    <dbReference type="NCBI Taxonomy" id="2933933"/>
    <lineage>
        <taxon>Bacteria</taxon>
        <taxon>Bacillati</taxon>
        <taxon>Cyanobacteriota</taxon>
        <taxon>Cyanophyceae</taxon>
        <taxon>Leptolyngbyales</taxon>
        <taxon>Leptolyngbyaceae</taxon>
        <taxon>Leptolyngbya group</taxon>
        <taxon>Leptolyngbya</taxon>
    </lineage>
</organism>
<dbReference type="SMART" id="SM00535">
    <property type="entry name" value="RIBOc"/>
    <property type="match status" value="1"/>
</dbReference>
<evidence type="ECO:0000256" key="5">
    <source>
        <dbReference type="ARBA" id="ARBA00022801"/>
    </source>
</evidence>
<keyword evidence="6" id="KW-0963">Cytoplasm</keyword>
<dbReference type="EC" id="3.1.26.-" evidence="6"/>
<comment type="subunit">
    <text evidence="6">Homodimer.</text>
</comment>
<dbReference type="PANTHER" id="PTHR34276:SF1">
    <property type="entry name" value="MINI-RIBONUCLEASE 3"/>
    <property type="match status" value="1"/>
</dbReference>
<feature type="domain" description="RNase III" evidence="7">
    <location>
        <begin position="19"/>
        <end position="155"/>
    </location>
</feature>
<gene>
    <name evidence="6" type="primary">mrnC</name>
    <name evidence="8" type="ORF">NC992_08250</name>
</gene>
<keyword evidence="6" id="KW-0460">Magnesium</keyword>
<evidence type="ECO:0000256" key="1">
    <source>
        <dbReference type="ARBA" id="ARBA00022517"/>
    </source>
</evidence>
<dbReference type="InterPro" id="IPR000999">
    <property type="entry name" value="RNase_III_dom"/>
</dbReference>
<comment type="caution">
    <text evidence="8">The sequence shown here is derived from an EMBL/GenBank/DDBJ whole genome shotgun (WGS) entry which is preliminary data.</text>
</comment>
<dbReference type="Gene3D" id="1.10.1520.10">
    <property type="entry name" value="Ribonuclease III domain"/>
    <property type="match status" value="1"/>
</dbReference>
<keyword evidence="2 6" id="KW-0698">rRNA processing</keyword>
<evidence type="ECO:0000256" key="4">
    <source>
        <dbReference type="ARBA" id="ARBA00022759"/>
    </source>
</evidence>
<keyword evidence="9" id="KW-1185">Reference proteome</keyword>
<dbReference type="EMBL" id="JAMPKX010000002">
    <property type="protein sequence ID" value="MEP0946861.1"/>
    <property type="molecule type" value="Genomic_DNA"/>
</dbReference>
<comment type="subcellular location">
    <subcellularLocation>
        <location evidence="6">Cytoplasm</location>
    </subcellularLocation>
</comment>
<comment type="function">
    <text evidence="6">Involved in correct processing of both the 5' and 3' ends of 23S rRNA precursor. Processes 30S rRNA precursor transcript even in absence of ribonuclease 3 (Rnc); Rnc processes 30S rRNA into smaller rRNA precursors.</text>
</comment>
<keyword evidence="1 6" id="KW-0690">Ribosome biogenesis</keyword>
<comment type="cofactor">
    <cofactor evidence="6">
        <name>Mg(2+)</name>
        <dbReference type="ChEBI" id="CHEBI:18420"/>
    </cofactor>
</comment>
<dbReference type="HAMAP" id="MF_01468">
    <property type="entry name" value="RNase_Mini_III"/>
    <property type="match status" value="1"/>
</dbReference>
<sequence>MADLTPEPSASLLRLLQFGAYSPAGSLTLEQVNALSPVALAYIGDAVYELFVRGSFLLPPKRIQAFHQQVVNQVRAEQQAYQVQQLLPLLTAAEQDLLRRGRNASSRGPRRVDSQIYQQSTAFEALIGYLYLTDQTRLAELLNTLELSVTPPSSQASPENSHG</sequence>
<evidence type="ECO:0000256" key="2">
    <source>
        <dbReference type="ARBA" id="ARBA00022552"/>
    </source>
</evidence>
<keyword evidence="6" id="KW-0694">RNA-binding</keyword>
<dbReference type="Proteomes" id="UP001482513">
    <property type="component" value="Unassembled WGS sequence"/>
</dbReference>
<keyword evidence="5 6" id="KW-0378">Hydrolase</keyword>
<comment type="similarity">
    <text evidence="6">Belongs to the MrnC RNase family.</text>
</comment>
<name>A0ABV0K2W3_9CYAN</name>
<proteinExistence type="inferred from homology"/>
<dbReference type="SUPFAM" id="SSF69065">
    <property type="entry name" value="RNase III domain-like"/>
    <property type="match status" value="1"/>
</dbReference>